<evidence type="ECO:0000313" key="3">
    <source>
        <dbReference type="Proteomes" id="UP000008075"/>
    </source>
</evidence>
<dbReference type="Proteomes" id="UP000008075">
    <property type="component" value="Chromosome"/>
</dbReference>
<dbReference type="HOGENOM" id="CLU_3159508_0_0_6"/>
<accession>D3VJ57</accession>
<dbReference type="KEGG" id="xne:XNC1_2860"/>
<feature type="transmembrane region" description="Helical" evidence="1">
    <location>
        <begin position="6"/>
        <end position="32"/>
    </location>
</feature>
<keyword evidence="1" id="KW-0472">Membrane</keyword>
<evidence type="ECO:0000313" key="2">
    <source>
        <dbReference type="EMBL" id="CBJ90914.1"/>
    </source>
</evidence>
<sequence>MSAGYTYIFLLLFLIHLQKQLVVSFFLNCIWLKTSSKFIIYFNMIYIV</sequence>
<organism evidence="2 3">
    <name type="scientific">Xenorhabdus nematophila (strain ATCC 19061 / DSM 3370 / CCUG 14189 / LMG 1036 / NCIMB 9965 / AN6)</name>
    <dbReference type="NCBI Taxonomy" id="406817"/>
    <lineage>
        <taxon>Bacteria</taxon>
        <taxon>Pseudomonadati</taxon>
        <taxon>Pseudomonadota</taxon>
        <taxon>Gammaproteobacteria</taxon>
        <taxon>Enterobacterales</taxon>
        <taxon>Morganellaceae</taxon>
        <taxon>Xenorhabdus</taxon>
    </lineage>
</organism>
<protein>
    <submittedName>
        <fullName evidence="2">Uncharacterized protein</fullName>
    </submittedName>
</protein>
<dbReference type="AlphaFoldDB" id="D3VJ57"/>
<reference evidence="2 3" key="1">
    <citation type="journal article" date="2011" name="PLoS ONE">
        <title>The entomopathogenic bacterial endosymbionts xenorhabdus and photorhabdus: convergent lifestyles from divergent genomes.</title>
        <authorList>
            <person name="Chaston J.M."/>
            <person name="Suen G."/>
            <person name="Tucker S.L."/>
            <person name="Andersen A.W."/>
            <person name="Bhasin A."/>
            <person name="Bode E."/>
            <person name="Bode H.B."/>
            <person name="Brachmann A.O."/>
            <person name="Cowles C.E."/>
            <person name="Cowles K.N."/>
            <person name="Darby C."/>
            <person name="de Leon L."/>
            <person name="Drace K."/>
            <person name="Du Z."/>
            <person name="Givaudan A."/>
            <person name="Herbert Tran E.E."/>
            <person name="Jewell K.A."/>
            <person name="Knack J.J."/>
            <person name="Krasomil-Osterfeld K.C."/>
            <person name="Kukor R."/>
            <person name="Lanois A."/>
            <person name="Latreille P."/>
            <person name="Leimgruber N.K."/>
            <person name="Lipke C.M."/>
            <person name="Liu R."/>
            <person name="Lu X."/>
            <person name="Martens E.C."/>
            <person name="Marri P.R."/>
            <person name="Medigue C."/>
            <person name="Menard M.L."/>
            <person name="Miller N.M."/>
            <person name="Morales-Soto N."/>
            <person name="Norton S."/>
            <person name="Ogier J.C."/>
            <person name="Orchard S.S."/>
            <person name="Park D."/>
            <person name="Park Y."/>
            <person name="Qurollo B.A."/>
            <person name="Sugar D.R."/>
            <person name="Richards G.R."/>
            <person name="Rouy Z."/>
            <person name="Slominski B."/>
            <person name="Slominski K."/>
            <person name="Snyder H."/>
            <person name="Tjaden B.C."/>
            <person name="van der Hoeven R."/>
            <person name="Welch R.D."/>
            <person name="Wheeler C."/>
            <person name="Xiang B."/>
            <person name="Barbazuk B."/>
            <person name="Gaudriault S."/>
            <person name="Goodner B."/>
            <person name="Slater S.C."/>
            <person name="Forst S."/>
            <person name="Goldman B.S."/>
            <person name="Goodrich-Blair H."/>
        </authorList>
    </citation>
    <scope>NUCLEOTIDE SEQUENCE [LARGE SCALE GENOMIC DNA]</scope>
    <source>
        <strain evidence="3">ATCC 19061 / DSM 3370 / CCUG 14189 / LMG 1036 / NCIMB 9965 / AN6</strain>
    </source>
</reference>
<gene>
    <name evidence="2" type="ordered locus">XNC1_2860</name>
</gene>
<keyword evidence="3" id="KW-1185">Reference proteome</keyword>
<dbReference type="EMBL" id="FN667742">
    <property type="protein sequence ID" value="CBJ90914.1"/>
    <property type="molecule type" value="Genomic_DNA"/>
</dbReference>
<keyword evidence="1" id="KW-1133">Transmembrane helix</keyword>
<dbReference type="STRING" id="406817.XNC1_2860"/>
<evidence type="ECO:0000256" key="1">
    <source>
        <dbReference type="SAM" id="Phobius"/>
    </source>
</evidence>
<keyword evidence="1" id="KW-0812">Transmembrane</keyword>
<name>D3VJ57_XENNA</name>
<proteinExistence type="predicted"/>